<dbReference type="InterPro" id="IPR036875">
    <property type="entry name" value="Znf_CCHC_sf"/>
</dbReference>
<sequence length="82" mass="9490">MPSLCYRCHQPGHRSNQCPQRPAVNFAEGDYIEDEVDCHETEVVDGIEEDREDDFVEMVERHLIDTQTGKVEEIEQGNSLRN</sequence>
<dbReference type="Gene3D" id="4.10.60.10">
    <property type="entry name" value="Zinc finger, CCHC-type"/>
    <property type="match status" value="1"/>
</dbReference>
<proteinExistence type="predicted"/>
<keyword evidence="4" id="KW-1185">Reference proteome</keyword>
<evidence type="ECO:0000259" key="2">
    <source>
        <dbReference type="PROSITE" id="PS50158"/>
    </source>
</evidence>
<reference evidence="3" key="2">
    <citation type="submission" date="2023-02" db="EMBL/GenBank/DDBJ databases">
        <authorList>
            <person name="Swenson N.G."/>
            <person name="Wegrzyn J.L."/>
            <person name="Mcevoy S.L."/>
        </authorList>
    </citation>
    <scope>NUCLEOTIDE SEQUENCE</scope>
    <source>
        <strain evidence="3">91603</strain>
        <tissue evidence="3">Leaf</tissue>
    </source>
</reference>
<feature type="domain" description="CCHC-type" evidence="2">
    <location>
        <begin position="5"/>
        <end position="20"/>
    </location>
</feature>
<reference evidence="3" key="1">
    <citation type="journal article" date="2022" name="Plant J.">
        <title>Strategies of tolerance reflected in two North American maple genomes.</title>
        <authorList>
            <person name="McEvoy S.L."/>
            <person name="Sezen U.U."/>
            <person name="Trouern-Trend A."/>
            <person name="McMahon S.M."/>
            <person name="Schaberg P.G."/>
            <person name="Yang J."/>
            <person name="Wegrzyn J.L."/>
            <person name="Swenson N.G."/>
        </authorList>
    </citation>
    <scope>NUCLEOTIDE SEQUENCE</scope>
    <source>
        <strain evidence="3">91603</strain>
    </source>
</reference>
<dbReference type="SUPFAM" id="SSF57756">
    <property type="entry name" value="Retrovirus zinc finger-like domains"/>
    <property type="match status" value="1"/>
</dbReference>
<comment type="caution">
    <text evidence="3">The sequence shown here is derived from an EMBL/GenBank/DDBJ whole genome shotgun (WGS) entry which is preliminary data.</text>
</comment>
<keyword evidence="1" id="KW-0863">Zinc-finger</keyword>
<protein>
    <recommendedName>
        <fullName evidence="2">CCHC-type domain-containing protein</fullName>
    </recommendedName>
</protein>
<accession>A0AAD5NS54</accession>
<dbReference type="SMART" id="SM00343">
    <property type="entry name" value="ZnF_C2HC"/>
    <property type="match status" value="1"/>
</dbReference>
<dbReference type="EMBL" id="JAJSOW010000102">
    <property type="protein sequence ID" value="KAI9178119.1"/>
    <property type="molecule type" value="Genomic_DNA"/>
</dbReference>
<keyword evidence="1" id="KW-0479">Metal-binding</keyword>
<dbReference type="GO" id="GO:0003676">
    <property type="term" value="F:nucleic acid binding"/>
    <property type="evidence" value="ECO:0007669"/>
    <property type="project" value="InterPro"/>
</dbReference>
<keyword evidence="1" id="KW-0862">Zinc</keyword>
<gene>
    <name evidence="3" type="ORF">LWI28_022934</name>
</gene>
<dbReference type="GO" id="GO:0008270">
    <property type="term" value="F:zinc ion binding"/>
    <property type="evidence" value="ECO:0007669"/>
    <property type="project" value="UniProtKB-KW"/>
</dbReference>
<dbReference type="InterPro" id="IPR001878">
    <property type="entry name" value="Znf_CCHC"/>
</dbReference>
<name>A0AAD5NS54_ACENE</name>
<evidence type="ECO:0000313" key="4">
    <source>
        <dbReference type="Proteomes" id="UP001064489"/>
    </source>
</evidence>
<dbReference type="PROSITE" id="PS50158">
    <property type="entry name" value="ZF_CCHC"/>
    <property type="match status" value="1"/>
</dbReference>
<dbReference type="Proteomes" id="UP001064489">
    <property type="component" value="Chromosome 5"/>
</dbReference>
<organism evidence="3 4">
    <name type="scientific">Acer negundo</name>
    <name type="common">Box elder</name>
    <dbReference type="NCBI Taxonomy" id="4023"/>
    <lineage>
        <taxon>Eukaryota</taxon>
        <taxon>Viridiplantae</taxon>
        <taxon>Streptophyta</taxon>
        <taxon>Embryophyta</taxon>
        <taxon>Tracheophyta</taxon>
        <taxon>Spermatophyta</taxon>
        <taxon>Magnoliopsida</taxon>
        <taxon>eudicotyledons</taxon>
        <taxon>Gunneridae</taxon>
        <taxon>Pentapetalae</taxon>
        <taxon>rosids</taxon>
        <taxon>malvids</taxon>
        <taxon>Sapindales</taxon>
        <taxon>Sapindaceae</taxon>
        <taxon>Hippocastanoideae</taxon>
        <taxon>Acereae</taxon>
        <taxon>Acer</taxon>
    </lineage>
</organism>
<dbReference type="AlphaFoldDB" id="A0AAD5NS54"/>
<dbReference type="Pfam" id="PF00098">
    <property type="entry name" value="zf-CCHC"/>
    <property type="match status" value="1"/>
</dbReference>
<evidence type="ECO:0000313" key="3">
    <source>
        <dbReference type="EMBL" id="KAI9178119.1"/>
    </source>
</evidence>
<evidence type="ECO:0000256" key="1">
    <source>
        <dbReference type="PROSITE-ProRule" id="PRU00047"/>
    </source>
</evidence>